<dbReference type="Proteomes" id="UP000266234">
    <property type="component" value="Unassembled WGS sequence"/>
</dbReference>
<keyword evidence="1" id="KW-0472">Membrane</keyword>
<proteinExistence type="predicted"/>
<feature type="transmembrane region" description="Helical" evidence="1">
    <location>
        <begin position="490"/>
        <end position="512"/>
    </location>
</feature>
<keyword evidence="1" id="KW-1133">Transmembrane helix</keyword>
<evidence type="ECO:0000313" key="2">
    <source>
        <dbReference type="EMBL" id="RGP73563.1"/>
    </source>
</evidence>
<gene>
    <name evidence="2" type="ORF">FLONG3_6300</name>
</gene>
<dbReference type="EMBL" id="PXOG01000140">
    <property type="protein sequence ID" value="RGP73563.1"/>
    <property type="molecule type" value="Genomic_DNA"/>
</dbReference>
<organism evidence="2 3">
    <name type="scientific">Fusarium longipes</name>
    <dbReference type="NCBI Taxonomy" id="694270"/>
    <lineage>
        <taxon>Eukaryota</taxon>
        <taxon>Fungi</taxon>
        <taxon>Dikarya</taxon>
        <taxon>Ascomycota</taxon>
        <taxon>Pezizomycotina</taxon>
        <taxon>Sordariomycetes</taxon>
        <taxon>Hypocreomycetidae</taxon>
        <taxon>Hypocreales</taxon>
        <taxon>Nectriaceae</taxon>
        <taxon>Fusarium</taxon>
    </lineage>
</organism>
<dbReference type="AlphaFoldDB" id="A0A395SM73"/>
<sequence length="594" mass="66045">MLAFLDLARGVLLGIVANLDGEKKSYFGDNVLEVLQLASTLWPISFAAVLGPFLKTLALFKAERGATVGSLEFLLTGQTAVAAFKNLFMLHHKTNLTGDRNAFDMGSLSLTSIPQFRRVAMAALSGSDILVAHANRSSRGFEEAVARIGGRHQAARLGRQDIWHNVRIPFMEYLPGYDAENPTFWTSVPDDEVVPLSSFIGVPIRGGSLPRAGNSSMMLQSRYQILECGDGFNGTDWVLAEGNNSKIYFHWTSGNRSEWAAISRQSGVNHLLGAETSPSLWLDVLKTNESVAQFYDFHQMKPQSRLQLLVGGLCKHDQQSNYMGMRICHVSTSYVDVAVECSRLGHFGDLECRATKIRQSSHPTYSSKLSDLSLLQIAGSLCYEMPFLTATYNFRRPSLLEQYLRNPPTAFNMETDDISMNFGGCHTEVPRQSFEARLATALNTFLMASYNYTVLTGADGTSFFERNDMWQNITATWTEYTEEIYAINRAWFSTSVISTLILLTCTIANVVIRHITMAPDFLDSVDGLMRGSPFVKIGTDHSNAGSGTSSRDRIKVTKDIRVQIQDVQPEMEVGEIALTSDIRSSKLDWKRAYN</sequence>
<keyword evidence="1" id="KW-0812">Transmembrane</keyword>
<name>A0A395SM73_9HYPO</name>
<protein>
    <submittedName>
        <fullName evidence="2">Uncharacterized protein</fullName>
    </submittedName>
</protein>
<keyword evidence="3" id="KW-1185">Reference proteome</keyword>
<evidence type="ECO:0000256" key="1">
    <source>
        <dbReference type="SAM" id="Phobius"/>
    </source>
</evidence>
<dbReference type="OrthoDB" id="3692311at2759"/>
<dbReference type="STRING" id="694270.A0A395SM73"/>
<comment type="caution">
    <text evidence="2">The sequence shown here is derived from an EMBL/GenBank/DDBJ whole genome shotgun (WGS) entry which is preliminary data.</text>
</comment>
<evidence type="ECO:0000313" key="3">
    <source>
        <dbReference type="Proteomes" id="UP000266234"/>
    </source>
</evidence>
<reference evidence="2 3" key="1">
    <citation type="journal article" date="2018" name="PLoS Pathog.">
        <title>Evolution of structural diversity of trichothecenes, a family of toxins produced by plant pathogenic and entomopathogenic fungi.</title>
        <authorList>
            <person name="Proctor R.H."/>
            <person name="McCormick S.P."/>
            <person name="Kim H.S."/>
            <person name="Cardoza R.E."/>
            <person name="Stanley A.M."/>
            <person name="Lindo L."/>
            <person name="Kelly A."/>
            <person name="Brown D.W."/>
            <person name="Lee T."/>
            <person name="Vaughan M.M."/>
            <person name="Alexander N.J."/>
            <person name="Busman M."/>
            <person name="Gutierrez S."/>
        </authorList>
    </citation>
    <scope>NUCLEOTIDE SEQUENCE [LARGE SCALE GENOMIC DNA]</scope>
    <source>
        <strain evidence="2 3">NRRL 20695</strain>
    </source>
</reference>
<accession>A0A395SM73</accession>